<organism evidence="1 2">
    <name type="scientific">Caerostris extrusa</name>
    <name type="common">Bark spider</name>
    <name type="synonym">Caerostris bankana</name>
    <dbReference type="NCBI Taxonomy" id="172846"/>
    <lineage>
        <taxon>Eukaryota</taxon>
        <taxon>Metazoa</taxon>
        <taxon>Ecdysozoa</taxon>
        <taxon>Arthropoda</taxon>
        <taxon>Chelicerata</taxon>
        <taxon>Arachnida</taxon>
        <taxon>Araneae</taxon>
        <taxon>Araneomorphae</taxon>
        <taxon>Entelegynae</taxon>
        <taxon>Araneoidea</taxon>
        <taxon>Araneidae</taxon>
        <taxon>Caerostris</taxon>
    </lineage>
</organism>
<keyword evidence="2" id="KW-1185">Reference proteome</keyword>
<dbReference type="AlphaFoldDB" id="A0AAV4XB85"/>
<protein>
    <submittedName>
        <fullName evidence="1">Uncharacterized protein</fullName>
    </submittedName>
</protein>
<reference evidence="1 2" key="1">
    <citation type="submission" date="2021-06" db="EMBL/GenBank/DDBJ databases">
        <title>Caerostris extrusa draft genome.</title>
        <authorList>
            <person name="Kono N."/>
            <person name="Arakawa K."/>
        </authorList>
    </citation>
    <scope>NUCLEOTIDE SEQUENCE [LARGE SCALE GENOMIC DNA]</scope>
</reference>
<evidence type="ECO:0000313" key="1">
    <source>
        <dbReference type="EMBL" id="GIY92365.1"/>
    </source>
</evidence>
<gene>
    <name evidence="1" type="ORF">CEXT_607721</name>
</gene>
<dbReference type="EMBL" id="BPLR01017528">
    <property type="protein sequence ID" value="GIY92365.1"/>
    <property type="molecule type" value="Genomic_DNA"/>
</dbReference>
<evidence type="ECO:0000313" key="2">
    <source>
        <dbReference type="Proteomes" id="UP001054945"/>
    </source>
</evidence>
<sequence>MYHSIPHRGTQQKHKKFPISLPELKDPIYPMISIRRGTSSSNKEPMLTGSDGSTLSYIGFLSRNISCDFFCHLDLITIRFFRLFREVSNCCGWQVETVGGFAKSYRHCFCVSVPIPFVLAIKSFFYG</sequence>
<accession>A0AAV4XB85</accession>
<name>A0AAV4XB85_CAEEX</name>
<dbReference type="Proteomes" id="UP001054945">
    <property type="component" value="Unassembled WGS sequence"/>
</dbReference>
<comment type="caution">
    <text evidence="1">The sequence shown here is derived from an EMBL/GenBank/DDBJ whole genome shotgun (WGS) entry which is preliminary data.</text>
</comment>
<proteinExistence type="predicted"/>